<evidence type="ECO:0000313" key="8">
    <source>
        <dbReference type="EMBL" id="MFD2671318.1"/>
    </source>
</evidence>
<accession>A0ABW5R8J4</accession>
<evidence type="ECO:0000256" key="7">
    <source>
        <dbReference type="HAMAP-Rule" id="MF_00295"/>
    </source>
</evidence>
<feature type="binding site" evidence="7">
    <location>
        <position position="192"/>
    </location>
    <ligand>
        <name>substrate</name>
    </ligand>
</feature>
<comment type="catalytic activity">
    <reaction evidence="6 7">
        <text>L-homoserine + acetyl-CoA = O-acetyl-L-homoserine + CoA</text>
        <dbReference type="Rhea" id="RHEA:13701"/>
        <dbReference type="ChEBI" id="CHEBI:57287"/>
        <dbReference type="ChEBI" id="CHEBI:57288"/>
        <dbReference type="ChEBI" id="CHEBI:57476"/>
        <dbReference type="ChEBI" id="CHEBI:57716"/>
        <dbReference type="EC" id="2.3.1.31"/>
    </reaction>
</comment>
<comment type="function">
    <text evidence="7">Transfers an acetyl group from acetyl-CoA to L-homoserine, forming acetyl-L-homoserine.</text>
</comment>
<dbReference type="SUPFAM" id="SSF52317">
    <property type="entry name" value="Class I glutamine amidotransferase-like"/>
    <property type="match status" value="1"/>
</dbReference>
<dbReference type="PANTHER" id="PTHR20919">
    <property type="entry name" value="HOMOSERINE O-SUCCINYLTRANSFERASE"/>
    <property type="match status" value="1"/>
</dbReference>
<feature type="active site" description="Proton acceptor" evidence="7">
    <location>
        <position position="235"/>
    </location>
</feature>
<dbReference type="RefSeq" id="WP_379928771.1">
    <property type="nucleotide sequence ID" value="NZ_JBHUMM010000010.1"/>
</dbReference>
<gene>
    <name evidence="8" type="primary">metA</name>
    <name evidence="7" type="synonym">metAA</name>
    <name evidence="8" type="ORF">ACFSUC_06830</name>
</gene>
<dbReference type="EC" id="2.3.1.31" evidence="7"/>
<evidence type="ECO:0000256" key="2">
    <source>
        <dbReference type="ARBA" id="ARBA00022605"/>
    </source>
</evidence>
<dbReference type="Gene3D" id="3.40.50.880">
    <property type="match status" value="1"/>
</dbReference>
<dbReference type="HAMAP" id="MF_00295">
    <property type="entry name" value="MetA_acyltransf"/>
    <property type="match status" value="1"/>
</dbReference>
<dbReference type="CDD" id="cd03131">
    <property type="entry name" value="GATase1_HTS"/>
    <property type="match status" value="1"/>
</dbReference>
<comment type="pathway">
    <text evidence="7">Amino-acid biosynthesis; L-methionine biosynthesis via de novo pathway; O-acetyl-L-homoserine from L-homoserine: step 1/1.</text>
</comment>
<feature type="active site" description="Acyl-thioester intermediate" evidence="7">
    <location>
        <position position="142"/>
    </location>
</feature>
<comment type="caution">
    <text evidence="7">Lacks conserved residue(s) required for the propagation of feature annotation.</text>
</comment>
<comment type="subcellular location">
    <subcellularLocation>
        <location evidence="7">Cytoplasm</location>
    </subcellularLocation>
</comment>
<dbReference type="PIRSF" id="PIRSF000450">
    <property type="entry name" value="H_ser_succinyltr"/>
    <property type="match status" value="1"/>
</dbReference>
<keyword evidence="1 7" id="KW-0963">Cytoplasm</keyword>
<evidence type="ECO:0000256" key="6">
    <source>
        <dbReference type="ARBA" id="ARBA00049043"/>
    </source>
</evidence>
<dbReference type="PANTHER" id="PTHR20919:SF0">
    <property type="entry name" value="HOMOSERINE O-SUCCINYLTRANSFERASE"/>
    <property type="match status" value="1"/>
</dbReference>
<evidence type="ECO:0000313" key="9">
    <source>
        <dbReference type="Proteomes" id="UP001597497"/>
    </source>
</evidence>
<evidence type="ECO:0000256" key="4">
    <source>
        <dbReference type="ARBA" id="ARBA00023167"/>
    </source>
</evidence>
<proteinExistence type="inferred from homology"/>
<evidence type="ECO:0000256" key="1">
    <source>
        <dbReference type="ARBA" id="ARBA00022490"/>
    </source>
</evidence>
<feature type="binding site" evidence="7">
    <location>
        <position position="163"/>
    </location>
    <ligand>
        <name>substrate</name>
    </ligand>
</feature>
<dbReference type="InterPro" id="IPR033752">
    <property type="entry name" value="MetA_family"/>
</dbReference>
<dbReference type="InterPro" id="IPR005697">
    <property type="entry name" value="HST_MetA"/>
</dbReference>
<feature type="site" description="Important for acyl-CoA specificity" evidence="7">
    <location>
        <position position="111"/>
    </location>
</feature>
<dbReference type="NCBIfam" id="TIGR01001">
    <property type="entry name" value="metA"/>
    <property type="match status" value="1"/>
</dbReference>
<keyword evidence="9" id="KW-1185">Reference proteome</keyword>
<keyword evidence="3 7" id="KW-0808">Transferase</keyword>
<reference evidence="9" key="1">
    <citation type="journal article" date="2019" name="Int. J. Syst. Evol. Microbiol.">
        <title>The Global Catalogue of Microorganisms (GCM) 10K type strain sequencing project: providing services to taxonomists for standard genome sequencing and annotation.</title>
        <authorList>
            <consortium name="The Broad Institute Genomics Platform"/>
            <consortium name="The Broad Institute Genome Sequencing Center for Infectious Disease"/>
            <person name="Wu L."/>
            <person name="Ma J."/>
        </authorList>
    </citation>
    <scope>NUCLEOTIDE SEQUENCE [LARGE SCALE GENOMIC DNA]</scope>
    <source>
        <strain evidence="9">KCTC 33676</strain>
    </source>
</reference>
<protein>
    <recommendedName>
        <fullName evidence="7">Homoserine O-acetyltransferase</fullName>
        <shortName evidence="7">HAT</shortName>
        <ecNumber evidence="7">2.3.1.31</ecNumber>
    </recommendedName>
    <alternativeName>
        <fullName evidence="7">Homoserine transacetylase</fullName>
        <shortName evidence="7">HTA</shortName>
    </alternativeName>
</protein>
<dbReference type="EMBL" id="JBHUMM010000010">
    <property type="protein sequence ID" value="MFD2671318.1"/>
    <property type="molecule type" value="Genomic_DNA"/>
</dbReference>
<name>A0ABW5R8J4_9BACL</name>
<keyword evidence="4 7" id="KW-0486">Methionine biosynthesis</keyword>
<dbReference type="InterPro" id="IPR029062">
    <property type="entry name" value="Class_I_gatase-like"/>
</dbReference>
<feature type="active site" evidence="7">
    <location>
        <position position="237"/>
    </location>
</feature>
<comment type="similarity">
    <text evidence="7">Belongs to the MetA family.</text>
</comment>
<sequence>MPIKVPDLLPAREVLSEENIFVMDETVASHQDIRPLRIAIVNLMPTKITTETQLLRLIGNTALQVDPVLLHTKTYMSKNTSHEHLDQFYKTFEDVKDEKFDGMIITGAPVETMDFEDVEYWDELQQIMAWSKENVVSTLHICWGAQAGLYHHYGIRKYTMEEKIFGVFPHHVSKQKIKLLRGFDETFYVPQSRHTEVRKDDIIQVEDLEILSESPEAGIYIVASKDGKQIFVTGHSEYDPLTLKWEYDRDVEKGMDIELPKNYFPNNDPSQYPMVTWRAHANLLFSNWLNYYVYQVTPYEWSSHKKSSGAV</sequence>
<dbReference type="GO" id="GO:0008899">
    <property type="term" value="F:homoserine O-succinyltransferase activity"/>
    <property type="evidence" value="ECO:0007669"/>
    <property type="project" value="UniProtKB-EC"/>
</dbReference>
<feature type="binding site" evidence="7">
    <location>
        <position position="249"/>
    </location>
    <ligand>
        <name>substrate</name>
    </ligand>
</feature>
<keyword evidence="5 7" id="KW-0012">Acyltransferase</keyword>
<evidence type="ECO:0000256" key="3">
    <source>
        <dbReference type="ARBA" id="ARBA00022679"/>
    </source>
</evidence>
<dbReference type="Pfam" id="PF04204">
    <property type="entry name" value="HTS"/>
    <property type="match status" value="1"/>
</dbReference>
<organism evidence="8 9">
    <name type="scientific">Marinicrinis sediminis</name>
    <dbReference type="NCBI Taxonomy" id="1652465"/>
    <lineage>
        <taxon>Bacteria</taxon>
        <taxon>Bacillati</taxon>
        <taxon>Bacillota</taxon>
        <taxon>Bacilli</taxon>
        <taxon>Bacillales</taxon>
        <taxon>Paenibacillaceae</taxon>
    </lineage>
</organism>
<feature type="site" description="Important for substrate specificity" evidence="7">
    <location>
        <position position="192"/>
    </location>
</feature>
<comment type="caution">
    <text evidence="8">The sequence shown here is derived from an EMBL/GenBank/DDBJ whole genome shotgun (WGS) entry which is preliminary data.</text>
</comment>
<dbReference type="Proteomes" id="UP001597497">
    <property type="component" value="Unassembled WGS sequence"/>
</dbReference>
<keyword evidence="2 7" id="KW-0028">Amino-acid biosynthesis</keyword>
<evidence type="ECO:0000256" key="5">
    <source>
        <dbReference type="ARBA" id="ARBA00023315"/>
    </source>
</evidence>